<dbReference type="InterPro" id="IPR001466">
    <property type="entry name" value="Beta-lactam-related"/>
</dbReference>
<evidence type="ECO:0000256" key="1">
    <source>
        <dbReference type="SAM" id="SignalP"/>
    </source>
</evidence>
<dbReference type="InterPro" id="IPR050491">
    <property type="entry name" value="AmpC-like"/>
</dbReference>
<reference evidence="3 4" key="1">
    <citation type="submission" date="2016-07" db="EMBL/GenBank/DDBJ databases">
        <title>Draft genome sequence of Prauserella sp. YIM 121212, isolated from alkaline soil.</title>
        <authorList>
            <person name="Ruckert C."/>
            <person name="Albersmeier A."/>
            <person name="Jiang C.-L."/>
            <person name="Jiang Y."/>
            <person name="Kalinowski J."/>
            <person name="Schneider O."/>
            <person name="Winkler A."/>
            <person name="Zotchev S.B."/>
        </authorList>
    </citation>
    <scope>NUCLEOTIDE SEQUENCE [LARGE SCALE GENOMIC DNA]</scope>
    <source>
        <strain evidence="3 4">YIM 121212</strain>
    </source>
</reference>
<dbReference type="EMBL" id="MASU01000005">
    <property type="protein sequence ID" value="PXY36346.1"/>
    <property type="molecule type" value="Genomic_DNA"/>
</dbReference>
<keyword evidence="4" id="KW-1185">Reference proteome</keyword>
<sequence length="375" mass="39190">MTRTTNRWLAGVASGVALAVTAPIVPAAAQENEHADTQAILERYQAKAGPGAAVHAGRGAGWWTLASGTADVSGDRPITATDHFRAASQTKTLTAAVVLQLFDEGLVDLDAPVERYLPGVVTGNFDGTTITVRQLLNHTAGLPNDASGATANPDGMYELAALVSAAMDDTPRSAPGGRYQYSNVGYLVLGMLIEKLTGQYVGDAITERIIEPLGLTGTSFPAPGERALAEPSVSGYQGLRIGGLFFWVEATTRVEPSRWSTAGAMASTLRDLATFYRALLAGEVVSRRALTEMRTTVPFSPDYPDGYGLGLRSLYLSCGVVAWGHDGASPTGHASLTMATDDGRFAAVTTNSNMVPQNPSALDVADAALCEGEPS</sequence>
<evidence type="ECO:0000259" key="2">
    <source>
        <dbReference type="Pfam" id="PF00144"/>
    </source>
</evidence>
<dbReference type="Gene3D" id="3.40.710.10">
    <property type="entry name" value="DD-peptidase/beta-lactamase superfamily"/>
    <property type="match status" value="1"/>
</dbReference>
<dbReference type="InterPro" id="IPR012338">
    <property type="entry name" value="Beta-lactam/transpept-like"/>
</dbReference>
<dbReference type="PANTHER" id="PTHR46825">
    <property type="entry name" value="D-ALANYL-D-ALANINE-CARBOXYPEPTIDASE/ENDOPEPTIDASE AMPH"/>
    <property type="match status" value="1"/>
</dbReference>
<dbReference type="OrthoDB" id="3174977at2"/>
<evidence type="ECO:0000313" key="3">
    <source>
        <dbReference type="EMBL" id="PXY36346.1"/>
    </source>
</evidence>
<keyword evidence="1" id="KW-0732">Signal</keyword>
<name>A0A318LP61_9PSEU</name>
<feature type="chain" id="PRO_5039487415" evidence="1">
    <location>
        <begin position="20"/>
        <end position="375"/>
    </location>
</feature>
<protein>
    <submittedName>
        <fullName evidence="3">Serine hydrolase</fullName>
    </submittedName>
</protein>
<keyword evidence="3" id="KW-0378">Hydrolase</keyword>
<dbReference type="GO" id="GO:0016787">
    <property type="term" value="F:hydrolase activity"/>
    <property type="evidence" value="ECO:0007669"/>
    <property type="project" value="UniProtKB-KW"/>
</dbReference>
<evidence type="ECO:0000313" key="4">
    <source>
        <dbReference type="Proteomes" id="UP000247892"/>
    </source>
</evidence>
<feature type="domain" description="Beta-lactamase-related" evidence="2">
    <location>
        <begin position="41"/>
        <end position="355"/>
    </location>
</feature>
<dbReference type="Pfam" id="PF00144">
    <property type="entry name" value="Beta-lactamase"/>
    <property type="match status" value="1"/>
</dbReference>
<proteinExistence type="predicted"/>
<feature type="signal peptide" evidence="1">
    <location>
        <begin position="1"/>
        <end position="19"/>
    </location>
</feature>
<dbReference type="SUPFAM" id="SSF56601">
    <property type="entry name" value="beta-lactamase/transpeptidase-like"/>
    <property type="match status" value="1"/>
</dbReference>
<dbReference type="Proteomes" id="UP000247892">
    <property type="component" value="Unassembled WGS sequence"/>
</dbReference>
<dbReference type="PANTHER" id="PTHR46825:SF7">
    <property type="entry name" value="D-ALANYL-D-ALANINE CARBOXYPEPTIDASE"/>
    <property type="match status" value="1"/>
</dbReference>
<accession>A0A318LP61</accession>
<gene>
    <name evidence="3" type="ORF">BA062_13110</name>
</gene>
<dbReference type="RefSeq" id="WP_110336357.1">
    <property type="nucleotide sequence ID" value="NZ_MASU01000005.1"/>
</dbReference>
<comment type="caution">
    <text evidence="3">The sequence shown here is derived from an EMBL/GenBank/DDBJ whole genome shotgun (WGS) entry which is preliminary data.</text>
</comment>
<dbReference type="AlphaFoldDB" id="A0A318LP61"/>
<organism evidence="3 4">
    <name type="scientific">Prauserella flavalba</name>
    <dbReference type="NCBI Taxonomy" id="1477506"/>
    <lineage>
        <taxon>Bacteria</taxon>
        <taxon>Bacillati</taxon>
        <taxon>Actinomycetota</taxon>
        <taxon>Actinomycetes</taxon>
        <taxon>Pseudonocardiales</taxon>
        <taxon>Pseudonocardiaceae</taxon>
        <taxon>Prauserella</taxon>
    </lineage>
</organism>